<evidence type="ECO:0000313" key="3">
    <source>
        <dbReference type="Proteomes" id="UP000230423"/>
    </source>
</evidence>
<feature type="region of interest" description="Disordered" evidence="1">
    <location>
        <begin position="194"/>
        <end position="237"/>
    </location>
</feature>
<dbReference type="Proteomes" id="UP000230423">
    <property type="component" value="Unassembled WGS sequence"/>
</dbReference>
<evidence type="ECO:0000313" key="2">
    <source>
        <dbReference type="EMBL" id="PIO75940.1"/>
    </source>
</evidence>
<dbReference type="EMBL" id="KZ345091">
    <property type="protein sequence ID" value="PIO75940.1"/>
    <property type="molecule type" value="Genomic_DNA"/>
</dbReference>
<sequence length="523" mass="58553">MLSQRYEDATGEEMRIPVHLKSLEETLLNTRRSQLALKSDSKMRRSHDTPLQSHIMERVVDEHMEMESPSLSTAQHTPRHIEKSVGIRTPRTPITDFTLPSRKGYSTPRPRTPQLDPPLPPPPPPTIAPPFVGPPPAAFIPHIPPSPAPPFHSGVAYPPPPPYSALPLGGSASFPPSYPHMSVAASMPNLSFCGDEMTATSQPPLLPPETSRGKRDSRSRPSRKKKKKKRRTKYISREREGLEKTIVEEIKTVTKKKKYRVTESKRSDIKSSGLQMISSDESVENAGGAEADEEKNKKGSATGKGAEKDKKFEVHRWSSSSTDSDGEQFHKKEKRRFMRNVGIVREATEKVIGEEIVDVITKDFYKRIESAQEALRAQAQIVTQEKPSDVSQLCSPLAASLNATPEKLGSFPFTINMPKLPSFRRVSKYSELKVETKLCRKYGHRLRNLSPRKVPLAEGVASILTFRMILKVLMLPRKGLFLRVNFPLMKLSRVEANHHSRAQTSLAGMLDCGFYGIKYSVIV</sequence>
<dbReference type="AlphaFoldDB" id="A0A2G9V2H7"/>
<feature type="compositionally biased region" description="Basic residues" evidence="1">
    <location>
        <begin position="220"/>
        <end position="234"/>
    </location>
</feature>
<protein>
    <submittedName>
        <fullName evidence="2">Uncharacterized protein</fullName>
    </submittedName>
</protein>
<name>A0A2G9V2H7_TELCI</name>
<feature type="compositionally biased region" description="Basic and acidic residues" evidence="1">
    <location>
        <begin position="260"/>
        <end position="269"/>
    </location>
</feature>
<keyword evidence="3" id="KW-1185">Reference proteome</keyword>
<organism evidence="2 3">
    <name type="scientific">Teladorsagia circumcincta</name>
    <name type="common">Brown stomach worm</name>
    <name type="synonym">Ostertagia circumcincta</name>
    <dbReference type="NCBI Taxonomy" id="45464"/>
    <lineage>
        <taxon>Eukaryota</taxon>
        <taxon>Metazoa</taxon>
        <taxon>Ecdysozoa</taxon>
        <taxon>Nematoda</taxon>
        <taxon>Chromadorea</taxon>
        <taxon>Rhabditida</taxon>
        <taxon>Rhabditina</taxon>
        <taxon>Rhabditomorpha</taxon>
        <taxon>Strongyloidea</taxon>
        <taxon>Trichostrongylidae</taxon>
        <taxon>Teladorsagia</taxon>
    </lineage>
</organism>
<feature type="region of interest" description="Disordered" evidence="1">
    <location>
        <begin position="69"/>
        <end position="123"/>
    </location>
</feature>
<gene>
    <name evidence="2" type="ORF">TELCIR_01982</name>
</gene>
<proteinExistence type="predicted"/>
<feature type="compositionally biased region" description="Polar residues" evidence="1">
    <location>
        <begin position="270"/>
        <end position="280"/>
    </location>
</feature>
<reference evidence="2 3" key="1">
    <citation type="submission" date="2015-09" db="EMBL/GenBank/DDBJ databases">
        <title>Draft genome of the parasitic nematode Teladorsagia circumcincta isolate WARC Sus (inbred).</title>
        <authorList>
            <person name="Mitreva M."/>
        </authorList>
    </citation>
    <scope>NUCLEOTIDE SEQUENCE [LARGE SCALE GENOMIC DNA]</scope>
    <source>
        <strain evidence="2 3">S</strain>
    </source>
</reference>
<feature type="compositionally biased region" description="Basic and acidic residues" evidence="1">
    <location>
        <begin position="305"/>
        <end position="316"/>
    </location>
</feature>
<evidence type="ECO:0000256" key="1">
    <source>
        <dbReference type="SAM" id="MobiDB-lite"/>
    </source>
</evidence>
<feature type="region of interest" description="Disordered" evidence="1">
    <location>
        <begin position="254"/>
        <end position="332"/>
    </location>
</feature>
<accession>A0A2G9V2H7</accession>
<dbReference type="OrthoDB" id="5869846at2759"/>